<accession>A0ABN0W752</accession>
<dbReference type="Proteomes" id="UP001500782">
    <property type="component" value="Unassembled WGS sequence"/>
</dbReference>
<comment type="caution">
    <text evidence="2">The sequence shown here is derived from an EMBL/GenBank/DDBJ whole genome shotgun (WGS) entry which is preliminary data.</text>
</comment>
<dbReference type="InterPro" id="IPR050276">
    <property type="entry name" value="MshD_Acetyltransferase"/>
</dbReference>
<gene>
    <name evidence="2" type="ORF">GCM10008967_17440</name>
</gene>
<evidence type="ECO:0000313" key="3">
    <source>
        <dbReference type="Proteomes" id="UP001500782"/>
    </source>
</evidence>
<dbReference type="PROSITE" id="PS51186">
    <property type="entry name" value="GNAT"/>
    <property type="match status" value="2"/>
</dbReference>
<feature type="domain" description="N-acetyltransferase" evidence="1">
    <location>
        <begin position="142"/>
        <end position="276"/>
    </location>
</feature>
<dbReference type="InterPro" id="IPR000182">
    <property type="entry name" value="GNAT_dom"/>
</dbReference>
<dbReference type="RefSeq" id="WP_343798254.1">
    <property type="nucleotide sequence ID" value="NZ_BAAADJ010000018.1"/>
</dbReference>
<proteinExistence type="predicted"/>
<protein>
    <submittedName>
        <fullName evidence="2">GNAT family N-acetyltransferase</fullName>
    </submittedName>
</protein>
<evidence type="ECO:0000313" key="2">
    <source>
        <dbReference type="EMBL" id="GAA0327447.1"/>
    </source>
</evidence>
<name>A0ABN0W752_9BACI</name>
<feature type="domain" description="N-acetyltransferase" evidence="1">
    <location>
        <begin position="1"/>
        <end position="133"/>
    </location>
</feature>
<evidence type="ECO:0000259" key="1">
    <source>
        <dbReference type="PROSITE" id="PS51186"/>
    </source>
</evidence>
<reference evidence="2 3" key="1">
    <citation type="journal article" date="2019" name="Int. J. Syst. Evol. Microbiol.">
        <title>The Global Catalogue of Microorganisms (GCM) 10K type strain sequencing project: providing services to taxonomists for standard genome sequencing and annotation.</title>
        <authorList>
            <consortium name="The Broad Institute Genomics Platform"/>
            <consortium name="The Broad Institute Genome Sequencing Center for Infectious Disease"/>
            <person name="Wu L."/>
            <person name="Ma J."/>
        </authorList>
    </citation>
    <scope>NUCLEOTIDE SEQUENCE [LARGE SCALE GENOMIC DNA]</scope>
    <source>
        <strain evidence="2 3">JCM 9731</strain>
    </source>
</reference>
<dbReference type="Pfam" id="PF00583">
    <property type="entry name" value="Acetyltransf_1"/>
    <property type="match status" value="2"/>
</dbReference>
<organism evidence="2 3">
    <name type="scientific">Bacillus carboniphilus</name>
    <dbReference type="NCBI Taxonomy" id="86663"/>
    <lineage>
        <taxon>Bacteria</taxon>
        <taxon>Bacillati</taxon>
        <taxon>Bacillota</taxon>
        <taxon>Bacilli</taxon>
        <taxon>Bacillales</taxon>
        <taxon>Bacillaceae</taxon>
        <taxon>Bacillus</taxon>
    </lineage>
</organism>
<keyword evidence="3" id="KW-1185">Reference proteome</keyword>
<dbReference type="EMBL" id="BAAADJ010000018">
    <property type="protein sequence ID" value="GAA0327447.1"/>
    <property type="molecule type" value="Genomic_DNA"/>
</dbReference>
<dbReference type="InterPro" id="IPR016181">
    <property type="entry name" value="Acyl_CoA_acyltransferase"/>
</dbReference>
<dbReference type="SUPFAM" id="SSF55729">
    <property type="entry name" value="Acyl-CoA N-acyltransferases (Nat)"/>
    <property type="match status" value="2"/>
</dbReference>
<dbReference type="CDD" id="cd04301">
    <property type="entry name" value="NAT_SF"/>
    <property type="match status" value="2"/>
</dbReference>
<sequence length="276" mass="31449">MLSPQQLEDIERLQKKCEKADQISLKLNWDMLQNRDSLVKNDFFHYDGQELIGFLGLYGFGHKVEICGMVAPKYRRKGIFSHLFDAAIQEVKVQNITQILLNTPSNSSSGKGFLQGISCAYSFSEYQMKWNGEDFELSDEGINIRPVTLLDEELEVQLDVQCFGLAESEARQFNHVVKEDTTQKQYMIEFGEKTVGKIRVSQLNQEAWIYGFAVLPDFQGKGIGRCALKQIVQKESNAGFPVFLEVEAKNAHALKLYESCGFVSFNTQDYYKFSGL</sequence>
<dbReference type="Gene3D" id="3.40.630.30">
    <property type="match status" value="2"/>
</dbReference>
<dbReference type="PANTHER" id="PTHR43617">
    <property type="entry name" value="L-AMINO ACID N-ACETYLTRANSFERASE"/>
    <property type="match status" value="1"/>
</dbReference>
<dbReference type="PANTHER" id="PTHR43617:SF20">
    <property type="entry name" value="N-ALPHA-ACETYLTRANSFERASE RIMI"/>
    <property type="match status" value="1"/>
</dbReference>